<feature type="domain" description="Helicase ATP-binding" evidence="12">
    <location>
        <begin position="376"/>
        <end position="572"/>
    </location>
</feature>
<dbReference type="PROSITE" id="PS51192">
    <property type="entry name" value="HELICASE_ATP_BIND_1"/>
    <property type="match status" value="1"/>
</dbReference>
<dbReference type="SMART" id="SM00487">
    <property type="entry name" value="DEXDc"/>
    <property type="match status" value="1"/>
</dbReference>
<feature type="region of interest" description="Disordered" evidence="10">
    <location>
        <begin position="92"/>
        <end position="283"/>
    </location>
</feature>
<dbReference type="Gene3D" id="3.40.50.10810">
    <property type="entry name" value="Tandem AAA-ATPase domain"/>
    <property type="match status" value="1"/>
</dbReference>
<feature type="compositionally biased region" description="Basic and acidic residues" evidence="10">
    <location>
        <begin position="211"/>
        <end position="247"/>
    </location>
</feature>
<dbReference type="CDD" id="cd16449">
    <property type="entry name" value="RING-HC"/>
    <property type="match status" value="1"/>
</dbReference>
<comment type="similarity">
    <text evidence="1">Belongs to the SNF2/RAD54 helicase family.</text>
</comment>
<evidence type="ECO:0000256" key="5">
    <source>
        <dbReference type="ARBA" id="ARBA00022801"/>
    </source>
</evidence>
<feature type="compositionally biased region" description="Polar residues" evidence="10">
    <location>
        <begin position="100"/>
        <end position="120"/>
    </location>
</feature>
<evidence type="ECO:0000259" key="12">
    <source>
        <dbReference type="PROSITE" id="PS51192"/>
    </source>
</evidence>
<evidence type="ECO:0000256" key="1">
    <source>
        <dbReference type="ARBA" id="ARBA00007025"/>
    </source>
</evidence>
<dbReference type="VEuPathDB" id="FungiDB:MPH_06146"/>
<dbReference type="PROSITE" id="PS51194">
    <property type="entry name" value="HELICASE_CTER"/>
    <property type="match status" value="1"/>
</dbReference>
<dbReference type="EMBL" id="AHHD01000265">
    <property type="protein sequence ID" value="EKG16692.1"/>
    <property type="molecule type" value="Genomic_DNA"/>
</dbReference>
<proteinExistence type="inferred from homology"/>
<dbReference type="InterPro" id="IPR014001">
    <property type="entry name" value="Helicase_ATP-bd"/>
</dbReference>
<evidence type="ECO:0000256" key="8">
    <source>
        <dbReference type="ARBA" id="ARBA00022840"/>
    </source>
</evidence>
<dbReference type="Pfam" id="PF00271">
    <property type="entry name" value="Helicase_C"/>
    <property type="match status" value="1"/>
</dbReference>
<feature type="compositionally biased region" description="Basic and acidic residues" evidence="10">
    <location>
        <begin position="752"/>
        <end position="762"/>
    </location>
</feature>
<dbReference type="InParanoid" id="K2RVG0"/>
<keyword evidence="2" id="KW-0479">Metal-binding</keyword>
<dbReference type="SUPFAM" id="SSF52540">
    <property type="entry name" value="P-loop containing nucleoside triphosphate hydrolases"/>
    <property type="match status" value="2"/>
</dbReference>
<dbReference type="InterPro" id="IPR001841">
    <property type="entry name" value="Znf_RING"/>
</dbReference>
<feature type="compositionally biased region" description="Acidic residues" evidence="10">
    <location>
        <begin position="161"/>
        <end position="175"/>
    </location>
</feature>
<dbReference type="InterPro" id="IPR017907">
    <property type="entry name" value="Znf_RING_CS"/>
</dbReference>
<organism evidence="14 15">
    <name type="scientific">Macrophomina phaseolina (strain MS6)</name>
    <name type="common">Charcoal rot fungus</name>
    <dbReference type="NCBI Taxonomy" id="1126212"/>
    <lineage>
        <taxon>Eukaryota</taxon>
        <taxon>Fungi</taxon>
        <taxon>Dikarya</taxon>
        <taxon>Ascomycota</taxon>
        <taxon>Pezizomycotina</taxon>
        <taxon>Dothideomycetes</taxon>
        <taxon>Dothideomycetes incertae sedis</taxon>
        <taxon>Botryosphaeriales</taxon>
        <taxon>Botryosphaeriaceae</taxon>
        <taxon>Macrophomina</taxon>
    </lineage>
</organism>
<comment type="caution">
    <text evidence="14">The sequence shown here is derived from an EMBL/GenBank/DDBJ whole genome shotgun (WGS) entry which is preliminary data.</text>
</comment>
<dbReference type="InterPro" id="IPR049730">
    <property type="entry name" value="SNF2/RAD54-like_C"/>
</dbReference>
<dbReference type="GO" id="GO:0005524">
    <property type="term" value="F:ATP binding"/>
    <property type="evidence" value="ECO:0007669"/>
    <property type="project" value="UniProtKB-KW"/>
</dbReference>
<dbReference type="GO" id="GO:0016787">
    <property type="term" value="F:hydrolase activity"/>
    <property type="evidence" value="ECO:0007669"/>
    <property type="project" value="UniProtKB-KW"/>
</dbReference>
<dbReference type="InterPro" id="IPR000330">
    <property type="entry name" value="SNF2_N"/>
</dbReference>
<dbReference type="InterPro" id="IPR001650">
    <property type="entry name" value="Helicase_C-like"/>
</dbReference>
<dbReference type="PANTHER" id="PTHR45626">
    <property type="entry name" value="TRANSCRIPTION TERMINATION FACTOR 2-RELATED"/>
    <property type="match status" value="1"/>
</dbReference>
<evidence type="ECO:0000256" key="9">
    <source>
        <dbReference type="PROSITE-ProRule" id="PRU00175"/>
    </source>
</evidence>
<evidence type="ECO:0000259" key="11">
    <source>
        <dbReference type="PROSITE" id="PS50089"/>
    </source>
</evidence>
<dbReference type="PROSITE" id="PS50089">
    <property type="entry name" value="ZF_RING_2"/>
    <property type="match status" value="1"/>
</dbReference>
<dbReference type="CDD" id="cd18793">
    <property type="entry name" value="SF2_C_SNF"/>
    <property type="match status" value="1"/>
</dbReference>
<dbReference type="InterPro" id="IPR050628">
    <property type="entry name" value="SNF2_RAD54_helicase_TF"/>
</dbReference>
<gene>
    <name evidence="14" type="ORF">MPH_06146</name>
</gene>
<dbReference type="CDD" id="cd18008">
    <property type="entry name" value="DEXDc_SHPRH-like"/>
    <property type="match status" value="1"/>
</dbReference>
<evidence type="ECO:0000259" key="13">
    <source>
        <dbReference type="PROSITE" id="PS51194"/>
    </source>
</evidence>
<dbReference type="Pfam" id="PF00176">
    <property type="entry name" value="SNF2-rel_dom"/>
    <property type="match status" value="1"/>
</dbReference>
<feature type="compositionally biased region" description="Basic and acidic residues" evidence="10">
    <location>
        <begin position="134"/>
        <end position="144"/>
    </location>
</feature>
<feature type="compositionally biased region" description="Basic and acidic residues" evidence="10">
    <location>
        <begin position="265"/>
        <end position="274"/>
    </location>
</feature>
<feature type="region of interest" description="Disordered" evidence="10">
    <location>
        <begin position="1"/>
        <end position="58"/>
    </location>
</feature>
<dbReference type="SUPFAM" id="SSF57850">
    <property type="entry name" value="RING/U-box"/>
    <property type="match status" value="1"/>
</dbReference>
<dbReference type="GO" id="GO:0005634">
    <property type="term" value="C:nucleus"/>
    <property type="evidence" value="ECO:0007669"/>
    <property type="project" value="TreeGrafter"/>
</dbReference>
<dbReference type="GO" id="GO:0006281">
    <property type="term" value="P:DNA repair"/>
    <property type="evidence" value="ECO:0007669"/>
    <property type="project" value="TreeGrafter"/>
</dbReference>
<keyword evidence="7" id="KW-0862">Zinc</keyword>
<accession>K2RVG0</accession>
<feature type="domain" description="RING-type" evidence="11">
    <location>
        <begin position="800"/>
        <end position="845"/>
    </location>
</feature>
<keyword evidence="4 9" id="KW-0863">Zinc-finger</keyword>
<dbReference type="PANTHER" id="PTHR45626:SF17">
    <property type="entry name" value="HELICASE-LIKE TRANSCRIPTION FACTOR"/>
    <property type="match status" value="1"/>
</dbReference>
<dbReference type="InterPro" id="IPR013083">
    <property type="entry name" value="Znf_RING/FYVE/PHD"/>
</dbReference>
<dbReference type="InterPro" id="IPR038718">
    <property type="entry name" value="SNF2-like_sf"/>
</dbReference>
<dbReference type="Proteomes" id="UP000007129">
    <property type="component" value="Unassembled WGS sequence"/>
</dbReference>
<dbReference type="GO" id="GO:0004386">
    <property type="term" value="F:helicase activity"/>
    <property type="evidence" value="ECO:0007669"/>
    <property type="project" value="UniProtKB-KW"/>
</dbReference>
<dbReference type="STRING" id="1126212.K2RVG0"/>
<dbReference type="OrthoDB" id="448448at2759"/>
<dbReference type="GO" id="GO:0008270">
    <property type="term" value="F:zinc ion binding"/>
    <property type="evidence" value="ECO:0007669"/>
    <property type="project" value="UniProtKB-KW"/>
</dbReference>
<evidence type="ECO:0000313" key="15">
    <source>
        <dbReference type="Proteomes" id="UP000007129"/>
    </source>
</evidence>
<dbReference type="InterPro" id="IPR027417">
    <property type="entry name" value="P-loop_NTPase"/>
</dbReference>
<protein>
    <submittedName>
        <fullName evidence="14">SNF2-related protein</fullName>
    </submittedName>
</protein>
<evidence type="ECO:0000256" key="10">
    <source>
        <dbReference type="SAM" id="MobiDB-lite"/>
    </source>
</evidence>
<feature type="region of interest" description="Disordered" evidence="10">
    <location>
        <begin position="733"/>
        <end position="766"/>
    </location>
</feature>
<dbReference type="eggNOG" id="KOG1001">
    <property type="taxonomic scope" value="Eukaryota"/>
</dbReference>
<evidence type="ECO:0000256" key="2">
    <source>
        <dbReference type="ARBA" id="ARBA00022723"/>
    </source>
</evidence>
<sequence length="1118" mass="128972">MTDTTKVKEEDGEPAIIKPWNSDGEGANFDTPILLDDDDDADAQLPAESHPTADAPEVKTQITALAFTPSSRTERRGKEHFRLLRKRLREGFSNEGYSPGLSNNAPQDPCPSQQTFFDQVQTEHEAPIAEGQSDLDREMRELWREQAQSDMQRRANQEARQEEEEYESELSESDDNALFVNPEPRLRKSQWPRGDQLNDHEQDIFDVGEGPSRHKEMEDEIKEMEAEIRTALEEKRTRKRKAGDSKKCGKKREGKKSARKKRKRDAQEPGDVRRQALGAMMPTDVFRDAAATRNAPDLPDIRETQKQAALTKLLQSVPRENRKQAMGDKREMIEASKAFAPQPARPDGDGGWKITGMATSLKNYQMIGGGFMRKREKDDQKPHGGICADAMGLGKTVTMIANIVNSRPKRPIPEEPKTTLIVLPASLVTQWADELQRHVNPKLKLRVLTYRAGSRPEINDVPAFLARFDVVLTTYYEVQRSYPKTVVPLDRQTSEEKSAWWKEFFETHKGDLHKVEWKRVVLDEAQQIKNYRSRTSLACRALKGKYRWALSGTPILNSPLELYPYFKFLEVPWTGSFRIFKENYYKTGSHEEPLERLSLMTSRFMIRRTHKDTMFGAPILKLPKASERIHWVKFNDLERGIYEIVHRRMVERVNSFAQENALERNYRNVLVMLLRLRQMTGNILMIEVVMKDLLEREDHEKIRELTQIEVPRHDSRRGQLIELRRLLADPVVSGDAADEPKDGNTPATTRSSEPHNRLRDLPDGDVDIGGAHGRKFNFAKYLKDLRTGERWEELRERTLCVVCHENPEEPYVTACYHIYCRECLELHQHECAKDGMDYTRCRRCQIEYTWAHPCDEFELDSIISDAEDAEINATAAPVNRWRKRMKKNKGKRRRGDDVEVTRTWIERHGTVLPSAKTVAIKAQILNWLEDDPACKILVYTQFISMIQILRKICDTEGWSKQEYSGRMSIQARDKALENFKRNNVSILLASLKCGGLGLNLTEAKHVISVDPWWNWALEQQAFCRVFRIGQQEETSMTRFVVEGTIDEKLIDMQDRKQAEIDQVMGDTGQLRENLSMNDMMRLFGQVGEDGEGHPFIMVEDKDTLPRFNADSEDEGDEE</sequence>
<reference evidence="14 15" key="1">
    <citation type="journal article" date="2012" name="BMC Genomics">
        <title>Tools to kill: Genome of one of the most destructive plant pathogenic fungi Macrophomina phaseolina.</title>
        <authorList>
            <person name="Islam M.S."/>
            <person name="Haque M.S."/>
            <person name="Islam M.M."/>
            <person name="Emdad E.M."/>
            <person name="Halim A."/>
            <person name="Hossen Q.M.M."/>
            <person name="Hossain M.Z."/>
            <person name="Ahmed B."/>
            <person name="Rahim S."/>
            <person name="Rahman M.S."/>
            <person name="Alam M.M."/>
            <person name="Hou S."/>
            <person name="Wan X."/>
            <person name="Saito J.A."/>
            <person name="Alam M."/>
        </authorList>
    </citation>
    <scope>NUCLEOTIDE SEQUENCE [LARGE SCALE GENOMIC DNA]</scope>
    <source>
        <strain evidence="14 15">MS6</strain>
    </source>
</reference>
<evidence type="ECO:0000313" key="14">
    <source>
        <dbReference type="EMBL" id="EKG16692.1"/>
    </source>
</evidence>
<dbReference type="Gene3D" id="3.40.50.300">
    <property type="entry name" value="P-loop containing nucleotide triphosphate hydrolases"/>
    <property type="match status" value="1"/>
</dbReference>
<keyword evidence="8" id="KW-0067">ATP-binding</keyword>
<dbReference type="HOGENOM" id="CLU_000315_3_3_1"/>
<dbReference type="SMART" id="SM00490">
    <property type="entry name" value="HELICc"/>
    <property type="match status" value="1"/>
</dbReference>
<dbReference type="PROSITE" id="PS00518">
    <property type="entry name" value="ZF_RING_1"/>
    <property type="match status" value="1"/>
</dbReference>
<evidence type="ECO:0000256" key="6">
    <source>
        <dbReference type="ARBA" id="ARBA00022806"/>
    </source>
</evidence>
<dbReference type="GO" id="GO:0008094">
    <property type="term" value="F:ATP-dependent activity, acting on DNA"/>
    <property type="evidence" value="ECO:0007669"/>
    <property type="project" value="TreeGrafter"/>
</dbReference>
<keyword evidence="3" id="KW-0547">Nucleotide-binding</keyword>
<name>K2RVG0_MACPH</name>
<feature type="compositionally biased region" description="Basic and acidic residues" evidence="10">
    <location>
        <begin position="151"/>
        <end position="160"/>
    </location>
</feature>
<feature type="compositionally biased region" description="Basic residues" evidence="10">
    <location>
        <begin position="248"/>
        <end position="264"/>
    </location>
</feature>
<evidence type="ECO:0000256" key="3">
    <source>
        <dbReference type="ARBA" id="ARBA00022741"/>
    </source>
</evidence>
<keyword evidence="6" id="KW-0347">Helicase</keyword>
<dbReference type="Gene3D" id="3.30.40.10">
    <property type="entry name" value="Zinc/RING finger domain, C3HC4 (zinc finger)"/>
    <property type="match status" value="1"/>
</dbReference>
<feature type="domain" description="Helicase C-terminal" evidence="13">
    <location>
        <begin position="920"/>
        <end position="1068"/>
    </location>
</feature>
<evidence type="ECO:0000256" key="4">
    <source>
        <dbReference type="ARBA" id="ARBA00022771"/>
    </source>
</evidence>
<dbReference type="AlphaFoldDB" id="K2RVG0"/>
<keyword evidence="5" id="KW-0378">Hydrolase</keyword>
<evidence type="ECO:0000256" key="7">
    <source>
        <dbReference type="ARBA" id="ARBA00022833"/>
    </source>
</evidence>